<sequence>SKSAPESGTLSGSMSSSLTRTVMWPKWSSTRVTSQARSTMTMPSCSWISRLT</sequence>
<proteinExistence type="evidence at transcript level"/>
<accession>G0ZJ80</accession>
<name>G0ZJ80_CHEQU</name>
<protein>
    <submittedName>
        <fullName evidence="1">Serine proteinase-like 2b</fullName>
    </submittedName>
</protein>
<dbReference type="AlphaFoldDB" id="G0ZJ80"/>
<reference evidence="1" key="2">
    <citation type="submission" date="2011-02" db="EMBL/GenBank/DDBJ databases">
        <authorList>
            <person name="Liu H.-P."/>
            <person name="Chen R.-Y."/>
            <person name="Zhang Q.-X."/>
            <person name="Peng H."/>
            <person name="Wang K.-J."/>
        </authorList>
    </citation>
    <scope>NUCLEOTIDE SEQUENCE</scope>
</reference>
<dbReference type="EMBL" id="JF284531">
    <property type="protein sequence ID" value="AEL23077.1"/>
    <property type="molecule type" value="mRNA"/>
</dbReference>
<evidence type="ECO:0000313" key="1">
    <source>
        <dbReference type="EMBL" id="AEL23077.1"/>
    </source>
</evidence>
<feature type="non-terminal residue" evidence="1">
    <location>
        <position position="1"/>
    </location>
</feature>
<reference evidence="1" key="1">
    <citation type="journal article" date="2011" name="Dev. Comp. Immunol.">
        <title>Differential gene expression profile from haematopoietic tissue stem cells of red claw crayfish, Cherax quadricarinatus, in response to WSSV infection.</title>
        <authorList>
            <person name="Liu H.P."/>
            <person name="Chen R.Y."/>
            <person name="Zhang Q.X."/>
            <person name="Peng H."/>
            <person name="Wang K.J."/>
        </authorList>
    </citation>
    <scope>NUCLEOTIDE SEQUENCE</scope>
</reference>
<organism evidence="1">
    <name type="scientific">Cherax quadricarinatus</name>
    <name type="common">Australian red claw crayfish</name>
    <dbReference type="NCBI Taxonomy" id="27406"/>
    <lineage>
        <taxon>Eukaryota</taxon>
        <taxon>Metazoa</taxon>
        <taxon>Ecdysozoa</taxon>
        <taxon>Arthropoda</taxon>
        <taxon>Crustacea</taxon>
        <taxon>Multicrustacea</taxon>
        <taxon>Malacostraca</taxon>
        <taxon>Eumalacostraca</taxon>
        <taxon>Eucarida</taxon>
        <taxon>Decapoda</taxon>
        <taxon>Pleocyemata</taxon>
        <taxon>Astacidea</taxon>
        <taxon>Parastacoidea</taxon>
        <taxon>Parastacidae</taxon>
        <taxon>Cherax</taxon>
    </lineage>
</organism>